<dbReference type="SUPFAM" id="SSF52540">
    <property type="entry name" value="P-loop containing nucleoside triphosphate hydrolases"/>
    <property type="match status" value="1"/>
</dbReference>
<sequence>MNEQTYQPGFLELTVLSGILKDPVIAAFRTYRNGDLSARAAFLHELFEHGAENNFAEYVKEAVVADENAFSRACAAGGNISPYLKRAYICDLTEIGRALEFSSPDFYMGRPSAPLMSWDEKAANLLYSYYQSSGYGKFISSAEFCWTAEDELVPVRTPSALSLSDLKGYEHEKAQVYDNLENFVRGLPYSDMLLYGDRGTGKSSTVHAMVKNFFPQKLRLVEIAKENVGHLPKLKSYLSAIPLRFLVFIDDFSLSEHDDRISSLKTALQGSAEGHADNVMIVATSNRRHIVEESVSARENSMHREENEQELLSLSDRFGITVLFSATNKEEYLGIVRALCKEEGLLLSGTALDAIAERWAILRGGRSPRRARQLVDYLIARQKKDKPIEL</sequence>
<dbReference type="Proteomes" id="UP000824102">
    <property type="component" value="Unassembled WGS sequence"/>
</dbReference>
<keyword evidence="1" id="KW-0067">ATP-binding</keyword>
<evidence type="ECO:0000313" key="1">
    <source>
        <dbReference type="EMBL" id="HIZ73079.1"/>
    </source>
</evidence>
<gene>
    <name evidence="1" type="ORF">H9964_05830</name>
</gene>
<name>A0A9D2G4U4_9FIRM</name>
<dbReference type="PANTHER" id="PTHR42935:SF1">
    <property type="entry name" value="SLR0930 PROTEIN"/>
    <property type="match status" value="1"/>
</dbReference>
<reference evidence="1" key="2">
    <citation type="submission" date="2021-04" db="EMBL/GenBank/DDBJ databases">
        <authorList>
            <person name="Gilroy R."/>
        </authorList>
    </citation>
    <scope>NUCLEOTIDE SEQUENCE</scope>
    <source>
        <strain evidence="1">ChiW7-2402</strain>
    </source>
</reference>
<protein>
    <submittedName>
        <fullName evidence="1">ATP-binding protein</fullName>
    </submittedName>
</protein>
<comment type="caution">
    <text evidence="1">The sequence shown here is derived from an EMBL/GenBank/DDBJ whole genome shotgun (WGS) entry which is preliminary data.</text>
</comment>
<dbReference type="Pfam" id="PF05673">
    <property type="entry name" value="DUF815"/>
    <property type="match status" value="1"/>
</dbReference>
<accession>A0A9D2G4U4</accession>
<dbReference type="GO" id="GO:0005524">
    <property type="term" value="F:ATP binding"/>
    <property type="evidence" value="ECO:0007669"/>
    <property type="project" value="UniProtKB-KW"/>
</dbReference>
<evidence type="ECO:0000313" key="2">
    <source>
        <dbReference type="Proteomes" id="UP000824102"/>
    </source>
</evidence>
<dbReference type="InterPro" id="IPR027417">
    <property type="entry name" value="P-loop_NTPase"/>
</dbReference>
<reference evidence="1" key="1">
    <citation type="journal article" date="2021" name="PeerJ">
        <title>Extensive microbial diversity within the chicken gut microbiome revealed by metagenomics and culture.</title>
        <authorList>
            <person name="Gilroy R."/>
            <person name="Ravi A."/>
            <person name="Getino M."/>
            <person name="Pursley I."/>
            <person name="Horton D.L."/>
            <person name="Alikhan N.F."/>
            <person name="Baker D."/>
            <person name="Gharbi K."/>
            <person name="Hall N."/>
            <person name="Watson M."/>
            <person name="Adriaenssens E.M."/>
            <person name="Foster-Nyarko E."/>
            <person name="Jarju S."/>
            <person name="Secka A."/>
            <person name="Antonio M."/>
            <person name="Oren A."/>
            <person name="Chaudhuri R.R."/>
            <person name="La Ragione R."/>
            <person name="Hildebrand F."/>
            <person name="Pallen M.J."/>
        </authorList>
    </citation>
    <scope>NUCLEOTIDE SEQUENCE</scope>
    <source>
        <strain evidence="1">ChiW7-2402</strain>
    </source>
</reference>
<dbReference type="EMBL" id="DXBB01000078">
    <property type="protein sequence ID" value="HIZ73079.1"/>
    <property type="molecule type" value="Genomic_DNA"/>
</dbReference>
<keyword evidence="1" id="KW-0547">Nucleotide-binding</keyword>
<dbReference type="PANTHER" id="PTHR42935">
    <property type="entry name" value="SLR0930 PROTEIN"/>
    <property type="match status" value="1"/>
</dbReference>
<proteinExistence type="predicted"/>
<dbReference type="InterPro" id="IPR008533">
    <property type="entry name" value="DUF815"/>
</dbReference>
<dbReference type="AlphaFoldDB" id="A0A9D2G4U4"/>
<dbReference type="Gene3D" id="3.40.50.300">
    <property type="entry name" value="P-loop containing nucleotide triphosphate hydrolases"/>
    <property type="match status" value="1"/>
</dbReference>
<organism evidence="1 2">
    <name type="scientific">Candidatus Gallimonas intestinavium</name>
    <dbReference type="NCBI Taxonomy" id="2838603"/>
    <lineage>
        <taxon>Bacteria</taxon>
        <taxon>Bacillati</taxon>
        <taxon>Bacillota</taxon>
        <taxon>Clostridia</taxon>
        <taxon>Candidatus Gallimonas</taxon>
    </lineage>
</organism>